<dbReference type="InterPro" id="IPR000727">
    <property type="entry name" value="T_SNARE_dom"/>
</dbReference>
<dbReference type="InterPro" id="IPR001610">
    <property type="entry name" value="PAC"/>
</dbReference>
<dbReference type="GO" id="GO:0016020">
    <property type="term" value="C:membrane"/>
    <property type="evidence" value="ECO:0007669"/>
    <property type="project" value="InterPro"/>
</dbReference>
<dbReference type="SMART" id="SM00091">
    <property type="entry name" value="PAS"/>
    <property type="match status" value="2"/>
</dbReference>
<dbReference type="SUPFAM" id="SSF58104">
    <property type="entry name" value="Methyl-accepting chemotaxis protein (MCP) signaling domain"/>
    <property type="match status" value="1"/>
</dbReference>
<dbReference type="SUPFAM" id="SSF55785">
    <property type="entry name" value="PYP-like sensor domain (PAS domain)"/>
    <property type="match status" value="2"/>
</dbReference>
<dbReference type="GO" id="GO:0006935">
    <property type="term" value="P:chemotaxis"/>
    <property type="evidence" value="ECO:0007669"/>
    <property type="project" value="InterPro"/>
</dbReference>
<dbReference type="SMART" id="SM00086">
    <property type="entry name" value="PAC"/>
    <property type="match status" value="2"/>
</dbReference>
<dbReference type="PRINTS" id="PR00260">
    <property type="entry name" value="CHEMTRNSDUCR"/>
</dbReference>
<dbReference type="SMART" id="SM00283">
    <property type="entry name" value="MA"/>
    <property type="match status" value="1"/>
</dbReference>
<evidence type="ECO:0000313" key="2">
    <source>
        <dbReference type="EMBL" id="PPQ31434.1"/>
    </source>
</evidence>
<dbReference type="InterPro" id="IPR000014">
    <property type="entry name" value="PAS"/>
</dbReference>
<reference evidence="2 3" key="1">
    <citation type="journal article" date="2018" name="Arch. Microbiol.">
        <title>New insights into the metabolic potential of the phototrophic purple bacterium Rhodopila globiformis DSM 161(T) from its draft genome sequence and evidence for a vanadium-dependent nitrogenase.</title>
        <authorList>
            <person name="Imhoff J.F."/>
            <person name="Rahn T."/>
            <person name="Kunzel S."/>
            <person name="Neulinger S.C."/>
        </authorList>
    </citation>
    <scope>NUCLEOTIDE SEQUENCE [LARGE SCALE GENOMIC DNA]</scope>
    <source>
        <strain evidence="2 3">DSM 16996</strain>
    </source>
</reference>
<dbReference type="Pfam" id="PF08447">
    <property type="entry name" value="PAS_3"/>
    <property type="match status" value="1"/>
</dbReference>
<dbReference type="RefSeq" id="WP_104507542.1">
    <property type="nucleotide sequence ID" value="NZ_JACIGC010000009.1"/>
</dbReference>
<dbReference type="InterPro" id="IPR004089">
    <property type="entry name" value="MCPsignal_dom"/>
</dbReference>
<dbReference type="EMBL" id="NHSJ01000057">
    <property type="protein sequence ID" value="PPQ31434.1"/>
    <property type="molecule type" value="Genomic_DNA"/>
</dbReference>
<dbReference type="Gene3D" id="1.10.287.950">
    <property type="entry name" value="Methyl-accepting chemotaxis protein"/>
    <property type="match status" value="1"/>
</dbReference>
<dbReference type="GO" id="GO:0007165">
    <property type="term" value="P:signal transduction"/>
    <property type="evidence" value="ECO:0007669"/>
    <property type="project" value="InterPro"/>
</dbReference>
<dbReference type="OrthoDB" id="9797364at2"/>
<accession>A0A2S6N9Z5</accession>
<organism evidence="2 3">
    <name type="scientific">Rhodoblastus sphagnicola</name>
    <dbReference type="NCBI Taxonomy" id="333368"/>
    <lineage>
        <taxon>Bacteria</taxon>
        <taxon>Pseudomonadati</taxon>
        <taxon>Pseudomonadota</taxon>
        <taxon>Alphaproteobacteria</taxon>
        <taxon>Hyphomicrobiales</taxon>
        <taxon>Rhodoblastaceae</taxon>
        <taxon>Rhodoblastus</taxon>
    </lineage>
</organism>
<dbReference type="Proteomes" id="UP000239089">
    <property type="component" value="Unassembled WGS sequence"/>
</dbReference>
<dbReference type="NCBIfam" id="TIGR00229">
    <property type="entry name" value="sensory_box"/>
    <property type="match status" value="2"/>
</dbReference>
<dbReference type="InterPro" id="IPR035965">
    <property type="entry name" value="PAS-like_dom_sf"/>
</dbReference>
<dbReference type="GO" id="GO:0004888">
    <property type="term" value="F:transmembrane signaling receptor activity"/>
    <property type="evidence" value="ECO:0007669"/>
    <property type="project" value="InterPro"/>
</dbReference>
<dbReference type="PANTHER" id="PTHR24422:SF10">
    <property type="entry name" value="CHEMOTAXIS PROTEIN METHYLTRANSFERASE 2"/>
    <property type="match status" value="1"/>
</dbReference>
<name>A0A2S6N9Z5_9HYPH</name>
<comment type="similarity">
    <text evidence="1">Belongs to the methyl-accepting chemotaxis (MCP) protein family.</text>
</comment>
<proteinExistence type="inferred from homology"/>
<dbReference type="PROSITE" id="PS50112">
    <property type="entry name" value="PAS"/>
    <property type="match status" value="1"/>
</dbReference>
<dbReference type="PROSITE" id="PS50113">
    <property type="entry name" value="PAC"/>
    <property type="match status" value="2"/>
</dbReference>
<dbReference type="PROSITE" id="PS50192">
    <property type="entry name" value="T_SNARE"/>
    <property type="match status" value="1"/>
</dbReference>
<dbReference type="InterPro" id="IPR013656">
    <property type="entry name" value="PAS_4"/>
</dbReference>
<dbReference type="PANTHER" id="PTHR24422">
    <property type="entry name" value="CHEMOTAXIS PROTEIN METHYLTRANSFERASE"/>
    <property type="match status" value="1"/>
</dbReference>
<keyword evidence="3" id="KW-1185">Reference proteome</keyword>
<dbReference type="CDD" id="cd00130">
    <property type="entry name" value="PAS"/>
    <property type="match status" value="2"/>
</dbReference>
<dbReference type="AlphaFoldDB" id="A0A2S6N9Z5"/>
<dbReference type="Pfam" id="PF08448">
    <property type="entry name" value="PAS_4"/>
    <property type="match status" value="1"/>
</dbReference>
<sequence>MNIFGFGNDSLYRAAFEALDHSRAVIQFSPDGSIITANKHFLDVMGYRLEEIVGQKHAFFVDPRERDSAEYRAFWDELRAGKVQRADFKRIGKSGAPLWIQATYNPLLDRNGKVFRVIEFAADVTKEKLEAAFAKDQIAAINRSQAVIEFEIDGRIVNANANFLAATGHRLDELVGQHHSILIDPAERATDAYRAFWARLGRGEFFSGQFRRIGKGGREVWIQGSYNPILDLEGKPVRVVKFCTNITEQVLAQKRREDIFRQVESQIGGMTESVSSVSHEAVEAAAASNQASGNVQAVAAGAEELSASFQEIARQVEHAGEIAQKAVAEAAAAVGLVEGLSSDAQKIGEIVALINEIAAQTNLLALNATIEAARAGEAGRGFAVVATEVKMLATRTARATEEIGAQVSSVRHSTASVSRAIESIGEVIATIDKITAAISGSVQAQSEVTTDISENMQVASKGVDAITSSMNAIAEATVKIDTAAKSVREISSQAA</sequence>
<protein>
    <submittedName>
        <fullName evidence="2">Chemotaxis protein</fullName>
    </submittedName>
</protein>
<dbReference type="Pfam" id="PF00015">
    <property type="entry name" value="MCPsignal"/>
    <property type="match status" value="1"/>
</dbReference>
<comment type="caution">
    <text evidence="2">The sequence shown here is derived from an EMBL/GenBank/DDBJ whole genome shotgun (WGS) entry which is preliminary data.</text>
</comment>
<dbReference type="PROSITE" id="PS50111">
    <property type="entry name" value="CHEMOTAXIS_TRANSDUC_2"/>
    <property type="match status" value="1"/>
</dbReference>
<evidence type="ECO:0000313" key="3">
    <source>
        <dbReference type="Proteomes" id="UP000239089"/>
    </source>
</evidence>
<dbReference type="InterPro" id="IPR004090">
    <property type="entry name" value="Chemotax_Me-accpt_rcpt"/>
</dbReference>
<dbReference type="Gene3D" id="3.30.450.20">
    <property type="entry name" value="PAS domain"/>
    <property type="match status" value="2"/>
</dbReference>
<dbReference type="InterPro" id="IPR013655">
    <property type="entry name" value="PAS_fold_3"/>
</dbReference>
<dbReference type="InterPro" id="IPR050903">
    <property type="entry name" value="Bact_Chemotaxis_MeTrfase"/>
</dbReference>
<gene>
    <name evidence="2" type="ORF">CCR94_09025</name>
</gene>
<evidence type="ECO:0000256" key="1">
    <source>
        <dbReference type="ARBA" id="ARBA00029447"/>
    </source>
</evidence>
<dbReference type="InterPro" id="IPR000700">
    <property type="entry name" value="PAS-assoc_C"/>
</dbReference>